<dbReference type="CTD" id="20250776"/>
<dbReference type="Gene3D" id="3.40.50.10810">
    <property type="entry name" value="Tandem AAA-ATPase domain"/>
    <property type="match status" value="1"/>
</dbReference>
<dbReference type="RefSeq" id="XP_009048528.1">
    <property type="nucleotide sequence ID" value="XM_009050280.1"/>
</dbReference>
<reference evidence="10 11" key="1">
    <citation type="journal article" date="2013" name="Nature">
        <title>Insights into bilaterian evolution from three spiralian genomes.</title>
        <authorList>
            <person name="Simakov O."/>
            <person name="Marletaz F."/>
            <person name="Cho S.J."/>
            <person name="Edsinger-Gonzales E."/>
            <person name="Havlak P."/>
            <person name="Hellsten U."/>
            <person name="Kuo D.H."/>
            <person name="Larsson T."/>
            <person name="Lv J."/>
            <person name="Arendt D."/>
            <person name="Savage R."/>
            <person name="Osoegawa K."/>
            <person name="de Jong P."/>
            <person name="Grimwood J."/>
            <person name="Chapman J.A."/>
            <person name="Shapiro H."/>
            <person name="Aerts A."/>
            <person name="Otillar R.P."/>
            <person name="Terry A.Y."/>
            <person name="Boore J.L."/>
            <person name="Grigoriev I.V."/>
            <person name="Lindberg D.R."/>
            <person name="Seaver E.C."/>
            <person name="Weisblat D.A."/>
            <person name="Putnam N.H."/>
            <person name="Rokhsar D.S."/>
        </authorList>
    </citation>
    <scope>NUCLEOTIDE SEQUENCE [LARGE SCALE GENOMIC DNA]</scope>
</reference>
<dbReference type="HOGENOM" id="CLU_000315_17_8_1"/>
<dbReference type="InterPro" id="IPR000330">
    <property type="entry name" value="SNF2_N"/>
</dbReference>
<dbReference type="Pfam" id="PF00271">
    <property type="entry name" value="Helicase_C"/>
    <property type="match status" value="1"/>
</dbReference>
<feature type="domain" description="Helicase ATP-binding" evidence="8">
    <location>
        <begin position="35"/>
        <end position="204"/>
    </location>
</feature>
<sequence length="659" mass="75569">MDTEENAISLKTLKKHGWGDLELRGYQLDGVNWLIGCYNNNHGCILGDEMGLGKTCQTIAVLTYLNKKPVTSPNLVVCPRAVLENWQVEFKRFAPKLKVVPLIGAKDDRKTFCDDIKKKSKSGEYPFDVLITTYEICLKDHSFLQSVPWNILVVDEAHRLKNHESLLYRTLEQWDIGQSFLLTGTPVQNNLMELYALLSFVDDKKFSPSQLDHFVAKFSSEDNKKLEELHDLLKPYLLRRTKAGVLKDLPNKSEVVLYHGLSPLQKKLYKALLTKDLEVFENSNPNAKSTSLMNILMQLRKCVNHPYLFDGVEPEPFELGDHLIESSGKLVLIDKLLGHMKRNGHRVLMFSQMTHMLDILQDFLSYKGYTYERLDGSVRGEERFLSIQKFNQSDETFVFLLSTKAGGQGINLTSADTVIFVDSDFNPQNDLQAAARAHRIGQMKAVKIIRLIGRHSVEEIILKRAEDKLKLTEKVIESGQFALGNQRLFASNRSELQDVLKFGAEKLFNEDNDDDNEDDFKKILGPTVDGQWTLNEEDDDDEKIESISDDNNIAPQSMYMFEGTDYSNEPSAEDKKTFDALIEAERKILENKMTGERATRKKNSTLITALPEFTRKPRKQLTPEQLEERRKKRKEAAEKRAKQAEEQEIKRAQELRKIK</sequence>
<evidence type="ECO:0000313" key="11">
    <source>
        <dbReference type="Proteomes" id="UP000030746"/>
    </source>
</evidence>
<dbReference type="GO" id="GO:0006281">
    <property type="term" value="P:DNA repair"/>
    <property type="evidence" value="ECO:0007669"/>
    <property type="project" value="InterPro"/>
</dbReference>
<dbReference type="Gene3D" id="3.40.50.300">
    <property type="entry name" value="P-loop containing nucleotide triphosphate hydrolases"/>
    <property type="match status" value="1"/>
</dbReference>
<feature type="compositionally biased region" description="Basic and acidic residues" evidence="7">
    <location>
        <begin position="635"/>
        <end position="659"/>
    </location>
</feature>
<dbReference type="PROSITE" id="PS51192">
    <property type="entry name" value="HELICASE_ATP_BIND_1"/>
    <property type="match status" value="1"/>
</dbReference>
<keyword evidence="11" id="KW-1185">Reference proteome</keyword>
<dbReference type="CDD" id="cd18793">
    <property type="entry name" value="SF2_C_SNF"/>
    <property type="match status" value="1"/>
</dbReference>
<feature type="domain" description="Helicase C-terminal" evidence="9">
    <location>
        <begin position="332"/>
        <end position="496"/>
    </location>
</feature>
<dbReference type="PANTHER" id="PTHR47157:SF1">
    <property type="entry name" value="CHROMODOMAIN-HELICASE-DNA-BINDING PROTEIN 1-LIKE"/>
    <property type="match status" value="1"/>
</dbReference>
<dbReference type="PANTHER" id="PTHR47157">
    <property type="entry name" value="CHROMODOMAIN-HELICASE-DNA-BINDING PROTEIN 1-LIKE"/>
    <property type="match status" value="1"/>
</dbReference>
<protein>
    <recommendedName>
        <fullName evidence="12">Helicase ATP-binding domain-containing protein</fullName>
    </recommendedName>
</protein>
<evidence type="ECO:0000256" key="7">
    <source>
        <dbReference type="SAM" id="MobiDB-lite"/>
    </source>
</evidence>
<dbReference type="EMBL" id="KB200665">
    <property type="protein sequence ID" value="ESP00822.1"/>
    <property type="molecule type" value="Genomic_DNA"/>
</dbReference>
<proteinExistence type="inferred from homology"/>
<dbReference type="InterPro" id="IPR001650">
    <property type="entry name" value="Helicase_C-like"/>
</dbReference>
<accession>V4B2W0</accession>
<dbReference type="SMART" id="SM00490">
    <property type="entry name" value="HELICc"/>
    <property type="match status" value="1"/>
</dbReference>
<evidence type="ECO:0000259" key="8">
    <source>
        <dbReference type="PROSITE" id="PS51192"/>
    </source>
</evidence>
<dbReference type="SUPFAM" id="SSF52540">
    <property type="entry name" value="P-loop containing nucleoside triphosphate hydrolases"/>
    <property type="match status" value="2"/>
</dbReference>
<dbReference type="FunFam" id="3.40.50.300:FF:000607">
    <property type="entry name" value="chromodomain-helicase-DNA-binding protein 1-like isoform X1"/>
    <property type="match status" value="1"/>
</dbReference>
<dbReference type="InterPro" id="IPR027417">
    <property type="entry name" value="P-loop_NTPase"/>
</dbReference>
<evidence type="ECO:0000256" key="6">
    <source>
        <dbReference type="ARBA" id="ARBA00023242"/>
    </source>
</evidence>
<dbReference type="OMA" id="WFKVEDC"/>
<dbReference type="GO" id="GO:0016787">
    <property type="term" value="F:hydrolase activity"/>
    <property type="evidence" value="ECO:0007669"/>
    <property type="project" value="UniProtKB-KW"/>
</dbReference>
<name>V4B2W0_LOTGI</name>
<dbReference type="GO" id="GO:0005524">
    <property type="term" value="F:ATP binding"/>
    <property type="evidence" value="ECO:0007669"/>
    <property type="project" value="UniProtKB-KW"/>
</dbReference>
<keyword evidence="5" id="KW-0175">Coiled coil</keyword>
<dbReference type="Proteomes" id="UP000030746">
    <property type="component" value="Unassembled WGS sequence"/>
</dbReference>
<evidence type="ECO:0000256" key="1">
    <source>
        <dbReference type="ARBA" id="ARBA00007025"/>
    </source>
</evidence>
<dbReference type="InterPro" id="IPR049730">
    <property type="entry name" value="SNF2/RAD54-like_C"/>
</dbReference>
<dbReference type="InterPro" id="IPR014001">
    <property type="entry name" value="Helicase_ATP-bd"/>
</dbReference>
<dbReference type="KEGG" id="lgi:LOTGIDRAFT_238503"/>
<comment type="similarity">
    <text evidence="1">Belongs to the SNF2/RAD54 helicase family.</text>
</comment>
<dbReference type="GO" id="GO:0005634">
    <property type="term" value="C:nucleus"/>
    <property type="evidence" value="ECO:0007669"/>
    <property type="project" value="UniProtKB-ARBA"/>
</dbReference>
<keyword evidence="2" id="KW-0547">Nucleotide-binding</keyword>
<dbReference type="STRING" id="225164.V4B2W0"/>
<dbReference type="InterPro" id="IPR031053">
    <property type="entry name" value="ALC1"/>
</dbReference>
<evidence type="ECO:0000256" key="2">
    <source>
        <dbReference type="ARBA" id="ARBA00022741"/>
    </source>
</evidence>
<dbReference type="PROSITE" id="PS51194">
    <property type="entry name" value="HELICASE_CTER"/>
    <property type="match status" value="1"/>
</dbReference>
<evidence type="ECO:0000313" key="10">
    <source>
        <dbReference type="EMBL" id="ESP00822.1"/>
    </source>
</evidence>
<dbReference type="InterPro" id="IPR038718">
    <property type="entry name" value="SNF2-like_sf"/>
</dbReference>
<evidence type="ECO:0000256" key="4">
    <source>
        <dbReference type="ARBA" id="ARBA00022840"/>
    </source>
</evidence>
<evidence type="ECO:0000259" key="9">
    <source>
        <dbReference type="PROSITE" id="PS51194"/>
    </source>
</evidence>
<dbReference type="Pfam" id="PF00176">
    <property type="entry name" value="SNF2-rel_dom"/>
    <property type="match status" value="1"/>
</dbReference>
<feature type="region of interest" description="Disordered" evidence="7">
    <location>
        <begin position="595"/>
        <end position="659"/>
    </location>
</feature>
<dbReference type="GO" id="GO:0006338">
    <property type="term" value="P:chromatin remodeling"/>
    <property type="evidence" value="ECO:0007669"/>
    <property type="project" value="InterPro"/>
</dbReference>
<evidence type="ECO:0000256" key="5">
    <source>
        <dbReference type="ARBA" id="ARBA00023054"/>
    </source>
</evidence>
<dbReference type="GO" id="GO:0003678">
    <property type="term" value="F:DNA helicase activity"/>
    <property type="evidence" value="ECO:0007669"/>
    <property type="project" value="InterPro"/>
</dbReference>
<dbReference type="GeneID" id="20250776"/>
<dbReference type="OrthoDB" id="6142064at2759"/>
<evidence type="ECO:0008006" key="12">
    <source>
        <dbReference type="Google" id="ProtNLM"/>
    </source>
</evidence>
<organism evidence="10 11">
    <name type="scientific">Lottia gigantea</name>
    <name type="common">Giant owl limpet</name>
    <dbReference type="NCBI Taxonomy" id="225164"/>
    <lineage>
        <taxon>Eukaryota</taxon>
        <taxon>Metazoa</taxon>
        <taxon>Spiralia</taxon>
        <taxon>Lophotrochozoa</taxon>
        <taxon>Mollusca</taxon>
        <taxon>Gastropoda</taxon>
        <taxon>Patellogastropoda</taxon>
        <taxon>Lottioidea</taxon>
        <taxon>Lottiidae</taxon>
        <taxon>Lottia</taxon>
    </lineage>
</organism>
<keyword evidence="6" id="KW-0539">Nucleus</keyword>
<keyword evidence="3" id="KW-0378">Hydrolase</keyword>
<evidence type="ECO:0000256" key="3">
    <source>
        <dbReference type="ARBA" id="ARBA00022801"/>
    </source>
</evidence>
<dbReference type="SMART" id="SM00487">
    <property type="entry name" value="DEXDc"/>
    <property type="match status" value="1"/>
</dbReference>
<keyword evidence="4" id="KW-0067">ATP-binding</keyword>
<dbReference type="AlphaFoldDB" id="V4B2W0"/>
<gene>
    <name evidence="10" type="ORF">LOTGIDRAFT_238503</name>
</gene>